<evidence type="ECO:0000256" key="4">
    <source>
        <dbReference type="ARBA" id="ARBA00022989"/>
    </source>
</evidence>
<feature type="transmembrane region" description="Helical" evidence="6">
    <location>
        <begin position="100"/>
        <end position="119"/>
    </location>
</feature>
<dbReference type="InterPro" id="IPR050638">
    <property type="entry name" value="AA-Vitamin_Transporters"/>
</dbReference>
<evidence type="ECO:0000256" key="2">
    <source>
        <dbReference type="ARBA" id="ARBA00007362"/>
    </source>
</evidence>
<protein>
    <submittedName>
        <fullName evidence="8">Drug/metabolite transporter (DMT)-like permease</fullName>
    </submittedName>
</protein>
<feature type="domain" description="EamA" evidence="7">
    <location>
        <begin position="184"/>
        <end position="325"/>
    </location>
</feature>
<name>A0A7W5HD10_9BURK</name>
<feature type="transmembrane region" description="Helical" evidence="6">
    <location>
        <begin position="248"/>
        <end position="268"/>
    </location>
</feature>
<evidence type="ECO:0000313" key="9">
    <source>
        <dbReference type="Proteomes" id="UP000584325"/>
    </source>
</evidence>
<feature type="transmembrane region" description="Helical" evidence="6">
    <location>
        <begin position="69"/>
        <end position="88"/>
    </location>
</feature>
<dbReference type="Pfam" id="PF00892">
    <property type="entry name" value="EamA"/>
    <property type="match status" value="2"/>
</dbReference>
<gene>
    <name evidence="8" type="ORF">FHS02_003330</name>
</gene>
<proteinExistence type="inferred from homology"/>
<dbReference type="Proteomes" id="UP000584325">
    <property type="component" value="Unassembled WGS sequence"/>
</dbReference>
<dbReference type="GO" id="GO:0016020">
    <property type="term" value="C:membrane"/>
    <property type="evidence" value="ECO:0007669"/>
    <property type="project" value="UniProtKB-SubCell"/>
</dbReference>
<reference evidence="8 9" key="1">
    <citation type="submission" date="2020-08" db="EMBL/GenBank/DDBJ databases">
        <title>Genomic Encyclopedia of Type Strains, Phase III (KMG-III): the genomes of soil and plant-associated and newly described type strains.</title>
        <authorList>
            <person name="Whitman W."/>
        </authorList>
    </citation>
    <scope>NUCLEOTIDE SEQUENCE [LARGE SCALE GENOMIC DNA]</scope>
    <source>
        <strain evidence="8 9">CECT 7753</strain>
    </source>
</reference>
<dbReference type="AlphaFoldDB" id="A0A7W5HD10"/>
<keyword evidence="5 6" id="KW-0472">Membrane</keyword>
<dbReference type="InterPro" id="IPR000620">
    <property type="entry name" value="EamA_dom"/>
</dbReference>
<dbReference type="Gene3D" id="1.10.3730.20">
    <property type="match status" value="1"/>
</dbReference>
<feature type="transmembrane region" description="Helical" evidence="6">
    <location>
        <begin position="155"/>
        <end position="174"/>
    </location>
</feature>
<feature type="transmembrane region" description="Helical" evidence="6">
    <location>
        <begin position="180"/>
        <end position="204"/>
    </location>
</feature>
<feature type="transmembrane region" description="Helical" evidence="6">
    <location>
        <begin position="308"/>
        <end position="325"/>
    </location>
</feature>
<dbReference type="InterPro" id="IPR037185">
    <property type="entry name" value="EmrE-like"/>
</dbReference>
<feature type="transmembrane region" description="Helical" evidence="6">
    <location>
        <begin position="216"/>
        <end position="236"/>
    </location>
</feature>
<comment type="subcellular location">
    <subcellularLocation>
        <location evidence="1">Membrane</location>
        <topology evidence="1">Multi-pass membrane protein</topology>
    </subcellularLocation>
</comment>
<evidence type="ECO:0000256" key="5">
    <source>
        <dbReference type="ARBA" id="ARBA00023136"/>
    </source>
</evidence>
<feature type="domain" description="EamA" evidence="7">
    <location>
        <begin position="40"/>
        <end position="169"/>
    </location>
</feature>
<evidence type="ECO:0000256" key="1">
    <source>
        <dbReference type="ARBA" id="ARBA00004141"/>
    </source>
</evidence>
<feature type="transmembrane region" description="Helical" evidence="6">
    <location>
        <begin position="33"/>
        <end position="57"/>
    </location>
</feature>
<keyword evidence="4 6" id="KW-1133">Transmembrane helix</keyword>
<sequence>MLKGISGISIAHFCLRCNALPDRLFFPAMNSRLTLRTAGLLTLAPLLWAGNAIVGRLVHDLVPPMTLNFLRWLLALLILLPLAGPVFGRDSGLWRHWRRYALLGLLGVGMYNALQYLALQSSTPINVTLVAAGMPVWMMATGWLFFGAGVSRKQIIGAVLSIGGVLVVLARGEWKHLLDLHLVAGDLFMILATIAWSLYSWLLTRTSEPAELKSNWASFLVAQVGFGVAWSGLFAAGEWAFMDPVIHWNGTLIAALVYVAIGPAIIAFRCWGAGVQQAGPAIAAFFSNLTPLFAALMSSAFLGEAPHIYHGIAFLLIVGGIVVSSRRTS</sequence>
<accession>A0A7W5HD10</accession>
<feature type="transmembrane region" description="Helical" evidence="6">
    <location>
        <begin position="280"/>
        <end position="302"/>
    </location>
</feature>
<keyword evidence="3 6" id="KW-0812">Transmembrane</keyword>
<evidence type="ECO:0000313" key="8">
    <source>
        <dbReference type="EMBL" id="MBB3222507.1"/>
    </source>
</evidence>
<feature type="transmembrane region" description="Helical" evidence="6">
    <location>
        <begin position="125"/>
        <end position="148"/>
    </location>
</feature>
<comment type="caution">
    <text evidence="8">The sequence shown here is derived from an EMBL/GenBank/DDBJ whole genome shotgun (WGS) entry which is preliminary data.</text>
</comment>
<dbReference type="PANTHER" id="PTHR32322:SF2">
    <property type="entry name" value="EAMA DOMAIN-CONTAINING PROTEIN"/>
    <property type="match status" value="1"/>
</dbReference>
<dbReference type="SUPFAM" id="SSF103481">
    <property type="entry name" value="Multidrug resistance efflux transporter EmrE"/>
    <property type="match status" value="2"/>
</dbReference>
<evidence type="ECO:0000259" key="7">
    <source>
        <dbReference type="Pfam" id="PF00892"/>
    </source>
</evidence>
<organism evidence="8 9">
    <name type="scientific">Pseudoduganella umbonata</name>
    <dbReference type="NCBI Taxonomy" id="864828"/>
    <lineage>
        <taxon>Bacteria</taxon>
        <taxon>Pseudomonadati</taxon>
        <taxon>Pseudomonadota</taxon>
        <taxon>Betaproteobacteria</taxon>
        <taxon>Burkholderiales</taxon>
        <taxon>Oxalobacteraceae</taxon>
        <taxon>Telluria group</taxon>
        <taxon>Pseudoduganella</taxon>
    </lineage>
</organism>
<dbReference type="PANTHER" id="PTHR32322">
    <property type="entry name" value="INNER MEMBRANE TRANSPORTER"/>
    <property type="match status" value="1"/>
</dbReference>
<dbReference type="EMBL" id="JACHXS010000006">
    <property type="protein sequence ID" value="MBB3222507.1"/>
    <property type="molecule type" value="Genomic_DNA"/>
</dbReference>
<evidence type="ECO:0000256" key="6">
    <source>
        <dbReference type="SAM" id="Phobius"/>
    </source>
</evidence>
<evidence type="ECO:0000256" key="3">
    <source>
        <dbReference type="ARBA" id="ARBA00022692"/>
    </source>
</evidence>
<comment type="similarity">
    <text evidence="2">Belongs to the EamA transporter family.</text>
</comment>